<keyword evidence="2" id="KW-0067">ATP-binding</keyword>
<protein>
    <recommendedName>
        <fullName evidence="3">Sigma-54 factor interaction domain-containing protein</fullName>
    </recommendedName>
</protein>
<dbReference type="SUPFAM" id="SSF52540">
    <property type="entry name" value="P-loop containing nucleoside triphosphate hydrolases"/>
    <property type="match status" value="1"/>
</dbReference>
<dbReference type="InterPro" id="IPR003593">
    <property type="entry name" value="AAA+_ATPase"/>
</dbReference>
<comment type="caution">
    <text evidence="4">The sequence shown here is derived from an EMBL/GenBank/DDBJ whole genome shotgun (WGS) entry which is preliminary data.</text>
</comment>
<dbReference type="STRING" id="980561.A1359_03785"/>
<dbReference type="FunFam" id="3.40.50.300:FF:000006">
    <property type="entry name" value="DNA-binding transcriptional regulator NtrC"/>
    <property type="match status" value="1"/>
</dbReference>
<dbReference type="Pfam" id="PF25601">
    <property type="entry name" value="AAA_lid_14"/>
    <property type="match status" value="1"/>
</dbReference>
<dbReference type="PANTHER" id="PTHR32071">
    <property type="entry name" value="TRANSCRIPTIONAL REGULATORY PROTEIN"/>
    <property type="match status" value="1"/>
</dbReference>
<dbReference type="Gene3D" id="1.10.10.60">
    <property type="entry name" value="Homeodomain-like"/>
    <property type="match status" value="1"/>
</dbReference>
<dbReference type="Gene3D" id="3.40.50.300">
    <property type="entry name" value="P-loop containing nucleotide triphosphate hydrolases"/>
    <property type="match status" value="1"/>
</dbReference>
<gene>
    <name evidence="4" type="ORF">A1359_03785</name>
</gene>
<evidence type="ECO:0000256" key="2">
    <source>
        <dbReference type="ARBA" id="ARBA00022840"/>
    </source>
</evidence>
<reference evidence="4 5" key="1">
    <citation type="submission" date="2016-03" db="EMBL/GenBank/DDBJ databases">
        <authorList>
            <person name="Ploux O."/>
        </authorList>
    </citation>
    <scope>NUCLEOTIDE SEQUENCE [LARGE SCALE GENOMIC DNA]</scope>
    <source>
        <strain evidence="4 5">R-45370</strain>
    </source>
</reference>
<dbReference type="OrthoDB" id="9804019at2"/>
<name>A0A177NQ34_9GAMM</name>
<dbReference type="RefSeq" id="WP_066978555.1">
    <property type="nucleotide sequence ID" value="NZ_LUUI01000066.1"/>
</dbReference>
<feature type="domain" description="Sigma-54 factor interaction" evidence="3">
    <location>
        <begin position="186"/>
        <end position="419"/>
    </location>
</feature>
<dbReference type="PROSITE" id="PS50045">
    <property type="entry name" value="SIGMA54_INTERACT_4"/>
    <property type="match status" value="1"/>
</dbReference>
<evidence type="ECO:0000313" key="4">
    <source>
        <dbReference type="EMBL" id="OAI19423.1"/>
    </source>
</evidence>
<sequence length="505" mass="55295">MSKQILLAWLGIADLKAASLLPNNVGEPIGDGPILGALKNLSFDELHLLHDQDQQKVTAYLDWLTQSNTIKAVSIPCALRSPIDFGDIHQAVDGYLKNLTGEHPDLDISIHLSPGTPSMTAVSILLGKTKYNTRFVQSTKEKGGEFVTIPFDISAEFVPQLVKRADQKLSELALDHAPTSAAFSDIITQNPDFQRVIRKAEKIAVRNVSALIMGESGTGKELFAKAIHNASQRKGKPFITVNCGAIPKDLIDSALFGHIKGAFTGAISNKTGFFEAADGGTLFLDEFGELPQDAQVRLLRVLQYGEINKVGDSKAQIVDVRVIAATNRNLAQDIAEGRFREDLFYRVAIGVLTLPPLRERSGDLVLLVDHLMTSINREASNQPGYINKKISVKAKNIILSYAWPGNIRELHGTLLRASIWAESDTISEFDIKEAMISRPVNGNKSELPEIGSGLDIQGLLDDIKRQYITKALAQVAGNKKKATTLLGLPNYQTLSNWMDKLNIQE</sequence>
<organism evidence="4 5">
    <name type="scientific">Methylomonas lenta</name>
    <dbReference type="NCBI Taxonomy" id="980561"/>
    <lineage>
        <taxon>Bacteria</taxon>
        <taxon>Pseudomonadati</taxon>
        <taxon>Pseudomonadota</taxon>
        <taxon>Gammaproteobacteria</taxon>
        <taxon>Methylococcales</taxon>
        <taxon>Methylococcaceae</taxon>
        <taxon>Methylomonas</taxon>
    </lineage>
</organism>
<evidence type="ECO:0000313" key="5">
    <source>
        <dbReference type="Proteomes" id="UP000078476"/>
    </source>
</evidence>
<accession>A0A177NQ34</accession>
<dbReference type="GO" id="GO:0006355">
    <property type="term" value="P:regulation of DNA-templated transcription"/>
    <property type="evidence" value="ECO:0007669"/>
    <property type="project" value="InterPro"/>
</dbReference>
<dbReference type="SMART" id="SM00382">
    <property type="entry name" value="AAA"/>
    <property type="match status" value="1"/>
</dbReference>
<dbReference type="InterPro" id="IPR002078">
    <property type="entry name" value="Sigma_54_int"/>
</dbReference>
<dbReference type="AlphaFoldDB" id="A0A177NQ34"/>
<dbReference type="GO" id="GO:0005524">
    <property type="term" value="F:ATP binding"/>
    <property type="evidence" value="ECO:0007669"/>
    <property type="project" value="UniProtKB-KW"/>
</dbReference>
<keyword evidence="1" id="KW-0547">Nucleotide-binding</keyword>
<evidence type="ECO:0000256" key="1">
    <source>
        <dbReference type="ARBA" id="ARBA00022741"/>
    </source>
</evidence>
<dbReference type="InterPro" id="IPR058031">
    <property type="entry name" value="AAA_lid_NorR"/>
</dbReference>
<evidence type="ECO:0000259" key="3">
    <source>
        <dbReference type="PROSITE" id="PS50045"/>
    </source>
</evidence>
<dbReference type="InterPro" id="IPR027417">
    <property type="entry name" value="P-loop_NTPase"/>
</dbReference>
<dbReference type="EMBL" id="LUUI01000066">
    <property type="protein sequence ID" value="OAI19423.1"/>
    <property type="molecule type" value="Genomic_DNA"/>
</dbReference>
<dbReference type="CDD" id="cd00009">
    <property type="entry name" value="AAA"/>
    <property type="match status" value="1"/>
</dbReference>
<proteinExistence type="predicted"/>
<dbReference type="Proteomes" id="UP000078476">
    <property type="component" value="Unassembled WGS sequence"/>
</dbReference>
<dbReference type="Gene3D" id="1.10.8.60">
    <property type="match status" value="1"/>
</dbReference>
<dbReference type="Pfam" id="PF00158">
    <property type="entry name" value="Sigma54_activat"/>
    <property type="match status" value="1"/>
</dbReference>
<keyword evidence="5" id="KW-1185">Reference proteome</keyword>